<evidence type="ECO:0000313" key="6">
    <source>
        <dbReference type="EMBL" id="CAA7410895.1"/>
    </source>
</evidence>
<feature type="domain" description="Phytocyanin" evidence="5">
    <location>
        <begin position="40"/>
        <end position="144"/>
    </location>
</feature>
<name>A0A7I8LNI5_SPIIN</name>
<accession>A0A7I8LNI5</accession>
<evidence type="ECO:0000259" key="5">
    <source>
        <dbReference type="PROSITE" id="PS51485"/>
    </source>
</evidence>
<dbReference type="OrthoDB" id="782862at2759"/>
<dbReference type="Proteomes" id="UP000663760">
    <property type="component" value="Chromosome 18"/>
</dbReference>
<sequence length="205" mass="21598">MEEPYDERHRRRQPLHITGFLFLCAAVLLAPHGGNVAAALQHKVGDLDAWGIPPSSKPDVYSIWSQTRSFQMGDSLMFLYPPSQDAVVQVTALAFESCSIEDPILKMDDGNSLFNITSAGEFYFTSGVVGRCEKNQRLRISIGGGNSTSSATADSPAGALPGTSTAYPNVFGPTPPSSSPPPPASGIAMAAASALLALLFHSLCG</sequence>
<organism evidence="6 7">
    <name type="scientific">Spirodela intermedia</name>
    <name type="common">Intermediate duckweed</name>
    <dbReference type="NCBI Taxonomy" id="51605"/>
    <lineage>
        <taxon>Eukaryota</taxon>
        <taxon>Viridiplantae</taxon>
        <taxon>Streptophyta</taxon>
        <taxon>Embryophyta</taxon>
        <taxon>Tracheophyta</taxon>
        <taxon>Spermatophyta</taxon>
        <taxon>Magnoliopsida</taxon>
        <taxon>Liliopsida</taxon>
        <taxon>Araceae</taxon>
        <taxon>Lemnoideae</taxon>
        <taxon>Spirodela</taxon>
    </lineage>
</organism>
<dbReference type="EMBL" id="LR746281">
    <property type="protein sequence ID" value="CAA7410895.1"/>
    <property type="molecule type" value="Genomic_DNA"/>
</dbReference>
<feature type="region of interest" description="Disordered" evidence="3">
    <location>
        <begin position="164"/>
        <end position="184"/>
    </location>
</feature>
<protein>
    <recommendedName>
        <fullName evidence="5">Phytocyanin domain-containing protein</fullName>
    </recommendedName>
</protein>
<evidence type="ECO:0000256" key="2">
    <source>
        <dbReference type="ARBA" id="ARBA00023180"/>
    </source>
</evidence>
<keyword evidence="7" id="KW-1185">Reference proteome</keyword>
<dbReference type="SUPFAM" id="SSF49503">
    <property type="entry name" value="Cupredoxins"/>
    <property type="match status" value="1"/>
</dbReference>
<reference evidence="6" key="1">
    <citation type="submission" date="2020-02" db="EMBL/GenBank/DDBJ databases">
        <authorList>
            <person name="Scholz U."/>
            <person name="Mascher M."/>
            <person name="Fiebig A."/>
        </authorList>
    </citation>
    <scope>NUCLEOTIDE SEQUENCE</scope>
</reference>
<keyword evidence="4" id="KW-0472">Membrane</keyword>
<dbReference type="GO" id="GO:0005886">
    <property type="term" value="C:plasma membrane"/>
    <property type="evidence" value="ECO:0007669"/>
    <property type="project" value="TreeGrafter"/>
</dbReference>
<proteinExistence type="predicted"/>
<keyword evidence="4" id="KW-0812">Transmembrane</keyword>
<dbReference type="PROSITE" id="PS51485">
    <property type="entry name" value="PHYTOCYANIN"/>
    <property type="match status" value="1"/>
</dbReference>
<dbReference type="InterPro" id="IPR039391">
    <property type="entry name" value="Phytocyanin-like"/>
</dbReference>
<evidence type="ECO:0000256" key="1">
    <source>
        <dbReference type="ARBA" id="ARBA00023157"/>
    </source>
</evidence>
<keyword evidence="2" id="KW-0325">Glycoprotein</keyword>
<dbReference type="Pfam" id="PF02298">
    <property type="entry name" value="Cu_bind_like"/>
    <property type="match status" value="1"/>
</dbReference>
<keyword evidence="1" id="KW-1015">Disulfide bond</keyword>
<dbReference type="AlphaFoldDB" id="A0A7I8LNI5"/>
<gene>
    <name evidence="6" type="ORF">SI8410_18021573</name>
</gene>
<dbReference type="Gene3D" id="2.60.40.420">
    <property type="entry name" value="Cupredoxins - blue copper proteins"/>
    <property type="match status" value="1"/>
</dbReference>
<dbReference type="GO" id="GO:0009055">
    <property type="term" value="F:electron transfer activity"/>
    <property type="evidence" value="ECO:0007669"/>
    <property type="project" value="InterPro"/>
</dbReference>
<keyword evidence="4" id="KW-1133">Transmembrane helix</keyword>
<evidence type="ECO:0000256" key="3">
    <source>
        <dbReference type="SAM" id="MobiDB-lite"/>
    </source>
</evidence>
<dbReference type="InterPro" id="IPR003245">
    <property type="entry name" value="Phytocyanin_dom"/>
</dbReference>
<feature type="transmembrane region" description="Helical" evidence="4">
    <location>
        <begin position="20"/>
        <end position="40"/>
    </location>
</feature>
<feature type="compositionally biased region" description="Pro residues" evidence="3">
    <location>
        <begin position="173"/>
        <end position="184"/>
    </location>
</feature>
<dbReference type="PANTHER" id="PTHR33021">
    <property type="entry name" value="BLUE COPPER PROTEIN"/>
    <property type="match status" value="1"/>
</dbReference>
<dbReference type="FunFam" id="2.60.40.420:FF:000034">
    <property type="entry name" value="Cupredoxin superfamily protein"/>
    <property type="match status" value="1"/>
</dbReference>
<dbReference type="PANTHER" id="PTHR33021:SF44">
    <property type="entry name" value="EARLY NODULIN-LIKE PROTEIN 8"/>
    <property type="match status" value="1"/>
</dbReference>
<evidence type="ECO:0000313" key="7">
    <source>
        <dbReference type="Proteomes" id="UP000663760"/>
    </source>
</evidence>
<dbReference type="InterPro" id="IPR008972">
    <property type="entry name" value="Cupredoxin"/>
</dbReference>
<evidence type="ECO:0000256" key="4">
    <source>
        <dbReference type="SAM" id="Phobius"/>
    </source>
</evidence>